<gene>
    <name evidence="4" type="ORF">NADFUDRAFT_43432</name>
</gene>
<reference evidence="4 5" key="1">
    <citation type="journal article" date="2016" name="Proc. Natl. Acad. Sci. U.S.A.">
        <title>Comparative genomics of biotechnologically important yeasts.</title>
        <authorList>
            <person name="Riley R."/>
            <person name="Haridas S."/>
            <person name="Wolfe K.H."/>
            <person name="Lopes M.R."/>
            <person name="Hittinger C.T."/>
            <person name="Goeker M."/>
            <person name="Salamov A.A."/>
            <person name="Wisecaver J.H."/>
            <person name="Long T.M."/>
            <person name="Calvey C.H."/>
            <person name="Aerts A.L."/>
            <person name="Barry K.W."/>
            <person name="Choi C."/>
            <person name="Clum A."/>
            <person name="Coughlan A.Y."/>
            <person name="Deshpande S."/>
            <person name="Douglass A.P."/>
            <person name="Hanson S.J."/>
            <person name="Klenk H.-P."/>
            <person name="LaButti K.M."/>
            <person name="Lapidus A."/>
            <person name="Lindquist E.A."/>
            <person name="Lipzen A.M."/>
            <person name="Meier-Kolthoff J.P."/>
            <person name="Ohm R.A."/>
            <person name="Otillar R.P."/>
            <person name="Pangilinan J.L."/>
            <person name="Peng Y."/>
            <person name="Rokas A."/>
            <person name="Rosa C.A."/>
            <person name="Scheuner C."/>
            <person name="Sibirny A.A."/>
            <person name="Slot J.C."/>
            <person name="Stielow J.B."/>
            <person name="Sun H."/>
            <person name="Kurtzman C.P."/>
            <person name="Blackwell M."/>
            <person name="Grigoriev I.V."/>
            <person name="Jeffries T.W."/>
        </authorList>
    </citation>
    <scope>NUCLEOTIDE SEQUENCE [LARGE SCALE GENOMIC DNA]</scope>
    <source>
        <strain evidence="4 5">DSM 6958</strain>
    </source>
</reference>
<dbReference type="STRING" id="857566.A0A1E3PHU7"/>
<proteinExistence type="inferred from homology"/>
<evidence type="ECO:0008006" key="6">
    <source>
        <dbReference type="Google" id="ProtNLM"/>
    </source>
</evidence>
<dbReference type="OrthoDB" id="263560at2759"/>
<comment type="similarity">
    <text evidence="1">Belongs to the TSR2 family.</text>
</comment>
<name>A0A1E3PHU7_9ASCO</name>
<feature type="compositionally biased region" description="Acidic residues" evidence="3">
    <location>
        <begin position="165"/>
        <end position="175"/>
    </location>
</feature>
<accession>A0A1E3PHU7</accession>
<dbReference type="Proteomes" id="UP000095009">
    <property type="component" value="Unassembled WGS sequence"/>
</dbReference>
<dbReference type="InterPro" id="IPR019398">
    <property type="entry name" value="Pre-rRNA_process_TSR2"/>
</dbReference>
<keyword evidence="5" id="KW-1185">Reference proteome</keyword>
<dbReference type="PANTHER" id="PTHR21250">
    <property type="entry name" value="PRE-RRNA-PROCESSING PROTEIN TSR2 HOMOLOG"/>
    <property type="match status" value="1"/>
</dbReference>
<evidence type="ECO:0000256" key="2">
    <source>
        <dbReference type="ARBA" id="ARBA00022552"/>
    </source>
</evidence>
<dbReference type="GO" id="GO:0006364">
    <property type="term" value="P:rRNA processing"/>
    <property type="evidence" value="ECO:0007669"/>
    <property type="project" value="UniProtKB-KW"/>
</dbReference>
<feature type="compositionally biased region" description="Acidic residues" evidence="3">
    <location>
        <begin position="148"/>
        <end position="158"/>
    </location>
</feature>
<evidence type="ECO:0000313" key="5">
    <source>
        <dbReference type="Proteomes" id="UP000095009"/>
    </source>
</evidence>
<dbReference type="Pfam" id="PF10273">
    <property type="entry name" value="WGG"/>
    <property type="match status" value="1"/>
</dbReference>
<evidence type="ECO:0000313" key="4">
    <source>
        <dbReference type="EMBL" id="ODQ64437.1"/>
    </source>
</evidence>
<protein>
    <recommendedName>
        <fullName evidence="6">Pre-rRNA-processing protein TSR2</fullName>
    </recommendedName>
</protein>
<evidence type="ECO:0000256" key="1">
    <source>
        <dbReference type="ARBA" id="ARBA00006524"/>
    </source>
</evidence>
<organism evidence="4 5">
    <name type="scientific">Nadsonia fulvescens var. elongata DSM 6958</name>
    <dbReference type="NCBI Taxonomy" id="857566"/>
    <lineage>
        <taxon>Eukaryota</taxon>
        <taxon>Fungi</taxon>
        <taxon>Dikarya</taxon>
        <taxon>Ascomycota</taxon>
        <taxon>Saccharomycotina</taxon>
        <taxon>Dipodascomycetes</taxon>
        <taxon>Dipodascales</taxon>
        <taxon>Dipodascales incertae sedis</taxon>
        <taxon>Nadsonia</taxon>
    </lineage>
</organism>
<sequence length="197" mass="22082">MSCSFVESTNNTPLTFANEKQQARFELGICMVIYNWSNLTTAVQNQWGGGESSAKRDWLVSQVVELFEDVYVDARDIETRLLDIMEDEFTVWIEDGSGALIAESVIEIYNQCQKGDFATVDRLFTEYQEKTAKGEVKVLVNVENANPSDDESSDEEEGVPALVDEREDMDVDMDDTPAGPVIDDDGFELVQKKGGRK</sequence>
<evidence type="ECO:0000256" key="3">
    <source>
        <dbReference type="SAM" id="MobiDB-lite"/>
    </source>
</evidence>
<feature type="region of interest" description="Disordered" evidence="3">
    <location>
        <begin position="144"/>
        <end position="197"/>
    </location>
</feature>
<keyword evidence="2" id="KW-0698">rRNA processing</keyword>
<dbReference type="EMBL" id="KV454412">
    <property type="protein sequence ID" value="ODQ64437.1"/>
    <property type="molecule type" value="Genomic_DNA"/>
</dbReference>
<dbReference type="AlphaFoldDB" id="A0A1E3PHU7"/>